<sequence>MWTYIPRHATSSFLPDGVPETTRPDSFTTPSCLGSDTNYRRLNGDAHDEVRRAWHPMLSPPSLAADPFDRTAPLCPGALRPAVAESRRPSRPFPWDRLFAPSRFLTAPRPGRRASRGRNGPHTSCPDFCSDAILSGARLSPGALRPAAASRPRRPRPGSALRGSAPRPPGGRPPPASGAGGYAGGRRAKRAPCATLLPSY</sequence>
<keyword evidence="3" id="KW-1185">Reference proteome</keyword>
<dbReference type="EMBL" id="CAUYUJ010020519">
    <property type="protein sequence ID" value="CAK0898917.1"/>
    <property type="molecule type" value="Genomic_DNA"/>
</dbReference>
<reference evidence="2" key="1">
    <citation type="submission" date="2023-10" db="EMBL/GenBank/DDBJ databases">
        <authorList>
            <person name="Chen Y."/>
            <person name="Shah S."/>
            <person name="Dougan E. K."/>
            <person name="Thang M."/>
            <person name="Chan C."/>
        </authorList>
    </citation>
    <scope>NUCLEOTIDE SEQUENCE [LARGE SCALE GENOMIC DNA]</scope>
</reference>
<evidence type="ECO:0008006" key="4">
    <source>
        <dbReference type="Google" id="ProtNLM"/>
    </source>
</evidence>
<organism evidence="2 3">
    <name type="scientific">Prorocentrum cordatum</name>
    <dbReference type="NCBI Taxonomy" id="2364126"/>
    <lineage>
        <taxon>Eukaryota</taxon>
        <taxon>Sar</taxon>
        <taxon>Alveolata</taxon>
        <taxon>Dinophyceae</taxon>
        <taxon>Prorocentrales</taxon>
        <taxon>Prorocentraceae</taxon>
        <taxon>Prorocentrum</taxon>
    </lineage>
</organism>
<feature type="region of interest" description="Disordered" evidence="1">
    <location>
        <begin position="143"/>
        <end position="200"/>
    </location>
</feature>
<dbReference type="Proteomes" id="UP001189429">
    <property type="component" value="Unassembled WGS sequence"/>
</dbReference>
<evidence type="ECO:0000313" key="2">
    <source>
        <dbReference type="EMBL" id="CAK0898917.1"/>
    </source>
</evidence>
<gene>
    <name evidence="2" type="ORF">PCOR1329_LOCUS76568</name>
</gene>
<feature type="compositionally biased region" description="Pro residues" evidence="1">
    <location>
        <begin position="166"/>
        <end position="176"/>
    </location>
</feature>
<name>A0ABN9XGT6_9DINO</name>
<accession>A0ABN9XGT6</accession>
<evidence type="ECO:0000313" key="3">
    <source>
        <dbReference type="Proteomes" id="UP001189429"/>
    </source>
</evidence>
<protein>
    <recommendedName>
        <fullName evidence="4">Phospholipase B-like</fullName>
    </recommendedName>
</protein>
<proteinExistence type="predicted"/>
<evidence type="ECO:0000256" key="1">
    <source>
        <dbReference type="SAM" id="MobiDB-lite"/>
    </source>
</evidence>
<comment type="caution">
    <text evidence="2">The sequence shown here is derived from an EMBL/GenBank/DDBJ whole genome shotgun (WGS) entry which is preliminary data.</text>
</comment>
<feature type="region of interest" description="Disordered" evidence="1">
    <location>
        <begin position="104"/>
        <end position="124"/>
    </location>
</feature>